<feature type="region of interest" description="Disordered" evidence="1">
    <location>
        <begin position="539"/>
        <end position="560"/>
    </location>
</feature>
<comment type="caution">
    <text evidence="2">The sequence shown here is derived from an EMBL/GenBank/DDBJ whole genome shotgun (WGS) entry which is preliminary data.</text>
</comment>
<feature type="compositionally biased region" description="Acidic residues" evidence="1">
    <location>
        <begin position="549"/>
        <end position="560"/>
    </location>
</feature>
<gene>
    <name evidence="2" type="ORF">BDP27DRAFT_1446795</name>
</gene>
<accession>A0A9P5U965</accession>
<dbReference type="Proteomes" id="UP000772434">
    <property type="component" value="Unassembled WGS sequence"/>
</dbReference>
<sequence>MGFNLTVIPPILRASGSGRPPGSLLRRLPLEVLCQIFTFFIRADPDDVKPSWLPFFCSLTINEDGWLYPTMLLTWVCSSWRRIVLGYPFFWNSAFISLPAYLNHPSAQKVLDHYISHSADLTLDFAIAHRGKYYPEPPEDECVRETVAIDTLYDSLTNECSRWGRFASTNDIDNYWENYFRSYLDQAPWNVTDYPKLKFIQWDAGDLPFEALFVSCPRLQVYRGSGLWIFNDYLKFQRFSQLVELAIEQLNWTSIGEILSQFPLLKKFVLSRFTPNESNSNSESEPDDCSSLNKSKYRLSISTLCLSLNAIRHVKYWECLELPCLTTLELGVPYEEKYEYWPWPEDDPDEEEQAYLKDYDHTIVKFSEILSRADAILETVKMDRITGTGVLAFLALHPLISDLTLTLVGGHLKIRETLSKLEISSDNNPLVVPSLRSLSILFDQPPVIVVDDNITPWKKLDSSMPMLFMCDGLYHLVLSRTNSRLCKYHGVAELEEVSMESELLWHKGGQTVYERFSSWIAFAQKKREDFRLEDPLASRPWLEPFDSGSESESDGSESSE</sequence>
<evidence type="ECO:0000313" key="2">
    <source>
        <dbReference type="EMBL" id="KAF9070696.1"/>
    </source>
</evidence>
<reference evidence="2" key="1">
    <citation type="submission" date="2020-11" db="EMBL/GenBank/DDBJ databases">
        <authorList>
            <consortium name="DOE Joint Genome Institute"/>
            <person name="Ahrendt S."/>
            <person name="Riley R."/>
            <person name="Andreopoulos W."/>
            <person name="Labutti K."/>
            <person name="Pangilinan J."/>
            <person name="Ruiz-Duenas F.J."/>
            <person name="Barrasa J.M."/>
            <person name="Sanchez-Garcia M."/>
            <person name="Camarero S."/>
            <person name="Miyauchi S."/>
            <person name="Serrano A."/>
            <person name="Linde D."/>
            <person name="Babiker R."/>
            <person name="Drula E."/>
            <person name="Ayuso-Fernandez I."/>
            <person name="Pacheco R."/>
            <person name="Padilla G."/>
            <person name="Ferreira P."/>
            <person name="Barriuso J."/>
            <person name="Kellner H."/>
            <person name="Castanera R."/>
            <person name="Alfaro M."/>
            <person name="Ramirez L."/>
            <person name="Pisabarro A.G."/>
            <person name="Kuo A."/>
            <person name="Tritt A."/>
            <person name="Lipzen A."/>
            <person name="He G."/>
            <person name="Yan M."/>
            <person name="Ng V."/>
            <person name="Cullen D."/>
            <person name="Martin F."/>
            <person name="Rosso M.-N."/>
            <person name="Henrissat B."/>
            <person name="Hibbett D."/>
            <person name="Martinez A.T."/>
            <person name="Grigoriev I.V."/>
        </authorList>
    </citation>
    <scope>NUCLEOTIDE SEQUENCE</scope>
    <source>
        <strain evidence="2">AH 40177</strain>
    </source>
</reference>
<proteinExistence type="predicted"/>
<evidence type="ECO:0000256" key="1">
    <source>
        <dbReference type="SAM" id="MobiDB-lite"/>
    </source>
</evidence>
<protein>
    <recommendedName>
        <fullName evidence="4">F-box domain-containing protein</fullName>
    </recommendedName>
</protein>
<evidence type="ECO:0008006" key="4">
    <source>
        <dbReference type="Google" id="ProtNLM"/>
    </source>
</evidence>
<keyword evidence="3" id="KW-1185">Reference proteome</keyword>
<organism evidence="2 3">
    <name type="scientific">Rhodocollybia butyracea</name>
    <dbReference type="NCBI Taxonomy" id="206335"/>
    <lineage>
        <taxon>Eukaryota</taxon>
        <taxon>Fungi</taxon>
        <taxon>Dikarya</taxon>
        <taxon>Basidiomycota</taxon>
        <taxon>Agaricomycotina</taxon>
        <taxon>Agaricomycetes</taxon>
        <taxon>Agaricomycetidae</taxon>
        <taxon>Agaricales</taxon>
        <taxon>Marasmiineae</taxon>
        <taxon>Omphalotaceae</taxon>
        <taxon>Rhodocollybia</taxon>
    </lineage>
</organism>
<dbReference type="EMBL" id="JADNRY010000038">
    <property type="protein sequence ID" value="KAF9070696.1"/>
    <property type="molecule type" value="Genomic_DNA"/>
</dbReference>
<name>A0A9P5U965_9AGAR</name>
<dbReference type="AlphaFoldDB" id="A0A9P5U965"/>
<evidence type="ECO:0000313" key="3">
    <source>
        <dbReference type="Proteomes" id="UP000772434"/>
    </source>
</evidence>